<keyword evidence="1" id="KW-0812">Transmembrane</keyword>
<dbReference type="GeneID" id="97044782"/>
<keyword evidence="1" id="KW-1133">Transmembrane helix</keyword>
<dbReference type="EMBL" id="CADIKC010000011">
    <property type="protein sequence ID" value="CAB3736182.1"/>
    <property type="molecule type" value="Genomic_DNA"/>
</dbReference>
<evidence type="ECO:0000313" key="3">
    <source>
        <dbReference type="Proteomes" id="UP000494255"/>
    </source>
</evidence>
<feature type="transmembrane region" description="Helical" evidence="1">
    <location>
        <begin position="111"/>
        <end position="129"/>
    </location>
</feature>
<accession>A0A6J5CK32</accession>
<feature type="transmembrane region" description="Helical" evidence="1">
    <location>
        <begin position="219"/>
        <end position="237"/>
    </location>
</feature>
<dbReference type="Proteomes" id="UP000494255">
    <property type="component" value="Unassembled WGS sequence"/>
</dbReference>
<keyword evidence="1" id="KW-0472">Membrane</keyword>
<protein>
    <submittedName>
        <fullName evidence="2">Uncharacterized protein</fullName>
    </submittedName>
</protein>
<proteinExistence type="predicted"/>
<dbReference type="RefSeq" id="WP_246287879.1">
    <property type="nucleotide sequence ID" value="NZ_CADIKC010000011.1"/>
</dbReference>
<feature type="transmembrane region" description="Helical" evidence="1">
    <location>
        <begin position="49"/>
        <end position="70"/>
    </location>
</feature>
<feature type="transmembrane region" description="Helical" evidence="1">
    <location>
        <begin position="180"/>
        <end position="199"/>
    </location>
</feature>
<evidence type="ECO:0000313" key="2">
    <source>
        <dbReference type="EMBL" id="CAB3736182.1"/>
    </source>
</evidence>
<organism evidence="2 3">
    <name type="scientific">Paraburkholderia sediminicola</name>
    <dbReference type="NCBI Taxonomy" id="458836"/>
    <lineage>
        <taxon>Bacteria</taxon>
        <taxon>Pseudomonadati</taxon>
        <taxon>Pseudomonadota</taxon>
        <taxon>Betaproteobacteria</taxon>
        <taxon>Burkholderiales</taxon>
        <taxon>Burkholderiaceae</taxon>
        <taxon>Paraburkholderia</taxon>
    </lineage>
</organism>
<dbReference type="AlphaFoldDB" id="A0A6J5CK32"/>
<keyword evidence="3" id="KW-1185">Reference proteome</keyword>
<sequence>MTKSKLGPKDLVWATAKKATLMSLLFPLLGTGISYAAYADDLSISEWPWRIGLLVTLACFLLPFVVSWTYRRTNLLWVYGLVMSIAIFAVYFYFGIFAYFFYFLFAPMSSIARWPGLLGGIALTLYWAVMSKQAVMRTITTTSFVNRAFDENESDLSYKIQTGTALFERLHKERSPFPKVYMYIVFGLAPFYLILSRMLSSGFGANGVLVVLAVLGMPVSLWFLGVLIRINIVMIGLPRKLEKERRKPVLVAD</sequence>
<name>A0A6J5CK32_9BURK</name>
<feature type="transmembrane region" description="Helical" evidence="1">
    <location>
        <begin position="77"/>
        <end position="105"/>
    </location>
</feature>
<gene>
    <name evidence="2" type="ORF">LMG24238_06204</name>
</gene>
<reference evidence="2 3" key="1">
    <citation type="submission" date="2020-04" db="EMBL/GenBank/DDBJ databases">
        <authorList>
            <person name="De Canck E."/>
        </authorList>
    </citation>
    <scope>NUCLEOTIDE SEQUENCE [LARGE SCALE GENOMIC DNA]</scope>
    <source>
        <strain evidence="2 3">LMG 24238</strain>
    </source>
</reference>
<evidence type="ECO:0000256" key="1">
    <source>
        <dbReference type="SAM" id="Phobius"/>
    </source>
</evidence>